<keyword evidence="4 7" id="KW-0238">DNA-binding</keyword>
<evidence type="ECO:0000256" key="6">
    <source>
        <dbReference type="PROSITE-ProRule" id="PRU00169"/>
    </source>
</evidence>
<dbReference type="SMART" id="SM00862">
    <property type="entry name" value="Trans_reg_C"/>
    <property type="match status" value="1"/>
</dbReference>
<dbReference type="AlphaFoldDB" id="A0A7Z0VJX8"/>
<evidence type="ECO:0000256" key="5">
    <source>
        <dbReference type="ARBA" id="ARBA00023163"/>
    </source>
</evidence>
<comment type="caution">
    <text evidence="10">The sequence shown here is derived from an EMBL/GenBank/DDBJ whole genome shotgun (WGS) entry which is preliminary data.</text>
</comment>
<dbReference type="Gene3D" id="1.10.10.10">
    <property type="entry name" value="Winged helix-like DNA-binding domain superfamily/Winged helix DNA-binding domain"/>
    <property type="match status" value="1"/>
</dbReference>
<dbReference type="InterPro" id="IPR011006">
    <property type="entry name" value="CheY-like_superfamily"/>
</dbReference>
<keyword evidence="1 6" id="KW-0597">Phosphoprotein</keyword>
<evidence type="ECO:0000256" key="3">
    <source>
        <dbReference type="ARBA" id="ARBA00023015"/>
    </source>
</evidence>
<keyword evidence="3" id="KW-0805">Transcription regulation</keyword>
<protein>
    <submittedName>
        <fullName evidence="10">Transcriptional regulatory protein QseB</fullName>
    </submittedName>
</protein>
<dbReference type="PROSITE" id="PS51755">
    <property type="entry name" value="OMPR_PHOB"/>
    <property type="match status" value="1"/>
</dbReference>
<dbReference type="Proteomes" id="UP000094769">
    <property type="component" value="Unassembled WGS sequence"/>
</dbReference>
<evidence type="ECO:0000313" key="11">
    <source>
        <dbReference type="Proteomes" id="UP000094769"/>
    </source>
</evidence>
<dbReference type="InterPro" id="IPR036388">
    <property type="entry name" value="WH-like_DNA-bd_sf"/>
</dbReference>
<feature type="DNA-binding region" description="OmpR/PhoB-type" evidence="7">
    <location>
        <begin position="128"/>
        <end position="222"/>
    </location>
</feature>
<feature type="domain" description="Response regulatory" evidence="8">
    <location>
        <begin position="6"/>
        <end position="120"/>
    </location>
</feature>
<evidence type="ECO:0000256" key="2">
    <source>
        <dbReference type="ARBA" id="ARBA00023012"/>
    </source>
</evidence>
<dbReference type="GO" id="GO:0032993">
    <property type="term" value="C:protein-DNA complex"/>
    <property type="evidence" value="ECO:0007669"/>
    <property type="project" value="TreeGrafter"/>
</dbReference>
<dbReference type="RefSeq" id="WP_305782117.1">
    <property type="nucleotide sequence ID" value="NZ_MARB01000016.1"/>
</dbReference>
<keyword evidence="11" id="KW-1185">Reference proteome</keyword>
<dbReference type="EMBL" id="MARB01000016">
    <property type="protein sequence ID" value="ODJ86940.1"/>
    <property type="molecule type" value="Genomic_DNA"/>
</dbReference>
<dbReference type="PANTHER" id="PTHR48111">
    <property type="entry name" value="REGULATOR OF RPOS"/>
    <property type="match status" value="1"/>
</dbReference>
<feature type="modified residue" description="4-aspartylphosphate" evidence="6">
    <location>
        <position position="55"/>
    </location>
</feature>
<evidence type="ECO:0000259" key="9">
    <source>
        <dbReference type="PROSITE" id="PS51755"/>
    </source>
</evidence>
<dbReference type="InterPro" id="IPR039420">
    <property type="entry name" value="WalR-like"/>
</dbReference>
<dbReference type="GO" id="GO:0000976">
    <property type="term" value="F:transcription cis-regulatory region binding"/>
    <property type="evidence" value="ECO:0007669"/>
    <property type="project" value="TreeGrafter"/>
</dbReference>
<evidence type="ECO:0000256" key="1">
    <source>
        <dbReference type="ARBA" id="ARBA00022553"/>
    </source>
</evidence>
<dbReference type="GO" id="GO:0006355">
    <property type="term" value="P:regulation of DNA-templated transcription"/>
    <property type="evidence" value="ECO:0007669"/>
    <property type="project" value="InterPro"/>
</dbReference>
<dbReference type="Gene3D" id="3.40.50.2300">
    <property type="match status" value="1"/>
</dbReference>
<dbReference type="GO" id="GO:0005829">
    <property type="term" value="C:cytosol"/>
    <property type="evidence" value="ECO:0007669"/>
    <property type="project" value="TreeGrafter"/>
</dbReference>
<evidence type="ECO:0000256" key="7">
    <source>
        <dbReference type="PROSITE-ProRule" id="PRU01091"/>
    </source>
</evidence>
<keyword evidence="2" id="KW-0902">Two-component regulatory system</keyword>
<dbReference type="InterPro" id="IPR001789">
    <property type="entry name" value="Sig_transdc_resp-reg_receiver"/>
</dbReference>
<dbReference type="Pfam" id="PF00072">
    <property type="entry name" value="Response_reg"/>
    <property type="match status" value="1"/>
</dbReference>
<dbReference type="GO" id="GO:0000156">
    <property type="term" value="F:phosphorelay response regulator activity"/>
    <property type="evidence" value="ECO:0007669"/>
    <property type="project" value="TreeGrafter"/>
</dbReference>
<dbReference type="InterPro" id="IPR001867">
    <property type="entry name" value="OmpR/PhoB-type_DNA-bd"/>
</dbReference>
<dbReference type="SUPFAM" id="SSF52172">
    <property type="entry name" value="CheY-like"/>
    <property type="match status" value="1"/>
</dbReference>
<dbReference type="CDD" id="cd17624">
    <property type="entry name" value="REC_OmpR_PmrA-like"/>
    <property type="match status" value="1"/>
</dbReference>
<evidence type="ECO:0000259" key="8">
    <source>
        <dbReference type="PROSITE" id="PS50110"/>
    </source>
</evidence>
<organism evidence="10 11">
    <name type="scientific">Candidatus Thiodiazotropha endolucinida</name>
    <dbReference type="NCBI Taxonomy" id="1655433"/>
    <lineage>
        <taxon>Bacteria</taxon>
        <taxon>Pseudomonadati</taxon>
        <taxon>Pseudomonadota</taxon>
        <taxon>Gammaproteobacteria</taxon>
        <taxon>Chromatiales</taxon>
        <taxon>Sedimenticolaceae</taxon>
        <taxon>Candidatus Thiodiazotropha</taxon>
    </lineage>
</organism>
<sequence length="230" mass="25834">MSSAINLLLVEDDEMLGDGIQTVLTRRGLSIDWVRDGLSAMQSLKTTRYDVLLLDLNIPWLSGLEVLARLRSDGNQIPVLVLTARSEVVDRVQALDGGADDYVVKPFDIEELCARIRALHRRHSGQEEEILRHGDLILDPSAHTVTIQNSEVSLSVKEFDILQSLMENMGRVMSRRKLSEKIYCLDDDVESNAIEVHIHHLRKKLGEHPIRTVRGVGYVIEKPAGGVARR</sequence>
<proteinExistence type="predicted"/>
<dbReference type="PROSITE" id="PS50110">
    <property type="entry name" value="RESPONSE_REGULATORY"/>
    <property type="match status" value="1"/>
</dbReference>
<dbReference type="Pfam" id="PF00486">
    <property type="entry name" value="Trans_reg_C"/>
    <property type="match status" value="1"/>
</dbReference>
<dbReference type="FunFam" id="1.10.10.10:FF:000005">
    <property type="entry name" value="Two-component system response regulator"/>
    <property type="match status" value="1"/>
</dbReference>
<name>A0A7Z0VJX8_9GAMM</name>
<feature type="domain" description="OmpR/PhoB-type" evidence="9">
    <location>
        <begin position="128"/>
        <end position="222"/>
    </location>
</feature>
<gene>
    <name evidence="10" type="primary">qseB_1</name>
    <name evidence="10" type="ORF">CODIS_28980</name>
</gene>
<reference evidence="10 11" key="1">
    <citation type="submission" date="2016-06" db="EMBL/GenBank/DDBJ databases">
        <title>Genome sequence of endosymbiont of Candidatus Endolucinida thiodiazotropha.</title>
        <authorList>
            <person name="Poehlein A."/>
            <person name="Koenig S."/>
            <person name="Heiden S.E."/>
            <person name="Thuermer A."/>
            <person name="Voget S."/>
            <person name="Daniel R."/>
            <person name="Markert S."/>
            <person name="Gros O."/>
            <person name="Schweder T."/>
        </authorList>
    </citation>
    <scope>NUCLEOTIDE SEQUENCE [LARGE SCALE GENOMIC DNA]</scope>
    <source>
        <strain evidence="10 11">COS</strain>
    </source>
</reference>
<dbReference type="Gene3D" id="6.10.250.690">
    <property type="match status" value="1"/>
</dbReference>
<dbReference type="PANTHER" id="PTHR48111:SF67">
    <property type="entry name" value="TRANSCRIPTIONAL REGULATORY PROTEIN TCTD"/>
    <property type="match status" value="1"/>
</dbReference>
<keyword evidence="5" id="KW-0804">Transcription</keyword>
<dbReference type="CDD" id="cd00383">
    <property type="entry name" value="trans_reg_C"/>
    <property type="match status" value="1"/>
</dbReference>
<evidence type="ECO:0000256" key="4">
    <source>
        <dbReference type="ARBA" id="ARBA00023125"/>
    </source>
</evidence>
<accession>A0A7Z0VJX8</accession>
<evidence type="ECO:0000313" key="10">
    <source>
        <dbReference type="EMBL" id="ODJ86940.1"/>
    </source>
</evidence>
<dbReference type="SMART" id="SM00448">
    <property type="entry name" value="REC"/>
    <property type="match status" value="1"/>
</dbReference>